<dbReference type="Pfam" id="PF00440">
    <property type="entry name" value="TetR_N"/>
    <property type="match status" value="1"/>
</dbReference>
<accession>A0A238WP81</accession>
<name>A0A238WP81_9PSEU</name>
<dbReference type="InterPro" id="IPR009057">
    <property type="entry name" value="Homeodomain-like_sf"/>
</dbReference>
<dbReference type="PROSITE" id="PS50977">
    <property type="entry name" value="HTH_TETR_2"/>
    <property type="match status" value="1"/>
</dbReference>
<keyword evidence="1 2" id="KW-0238">DNA-binding</keyword>
<feature type="DNA-binding region" description="H-T-H motif" evidence="2">
    <location>
        <begin position="43"/>
        <end position="62"/>
    </location>
</feature>
<evidence type="ECO:0000259" key="4">
    <source>
        <dbReference type="PROSITE" id="PS50977"/>
    </source>
</evidence>
<dbReference type="GO" id="GO:0003700">
    <property type="term" value="F:DNA-binding transcription factor activity"/>
    <property type="evidence" value="ECO:0007669"/>
    <property type="project" value="TreeGrafter"/>
</dbReference>
<proteinExistence type="predicted"/>
<evidence type="ECO:0000256" key="1">
    <source>
        <dbReference type="ARBA" id="ARBA00023125"/>
    </source>
</evidence>
<dbReference type="PANTHER" id="PTHR30055:SF226">
    <property type="entry name" value="HTH-TYPE TRANSCRIPTIONAL REGULATOR PKSA"/>
    <property type="match status" value="1"/>
</dbReference>
<dbReference type="SUPFAM" id="SSF46689">
    <property type="entry name" value="Homeodomain-like"/>
    <property type="match status" value="1"/>
</dbReference>
<evidence type="ECO:0000256" key="2">
    <source>
        <dbReference type="PROSITE-ProRule" id="PRU00335"/>
    </source>
</evidence>
<feature type="region of interest" description="Disordered" evidence="3">
    <location>
        <begin position="1"/>
        <end position="20"/>
    </location>
</feature>
<dbReference type="Proteomes" id="UP000198348">
    <property type="component" value="Unassembled WGS sequence"/>
</dbReference>
<evidence type="ECO:0000313" key="6">
    <source>
        <dbReference type="Proteomes" id="UP000198348"/>
    </source>
</evidence>
<dbReference type="EMBL" id="FZNW01000007">
    <property type="protein sequence ID" value="SNR48123.1"/>
    <property type="molecule type" value="Genomic_DNA"/>
</dbReference>
<dbReference type="GO" id="GO:0000976">
    <property type="term" value="F:transcription cis-regulatory region binding"/>
    <property type="evidence" value="ECO:0007669"/>
    <property type="project" value="TreeGrafter"/>
</dbReference>
<dbReference type="RefSeq" id="WP_089300870.1">
    <property type="nucleotide sequence ID" value="NZ_FZNW01000007.1"/>
</dbReference>
<dbReference type="InterPro" id="IPR001647">
    <property type="entry name" value="HTH_TetR"/>
</dbReference>
<reference evidence="5 6" key="1">
    <citation type="submission" date="2017-06" db="EMBL/GenBank/DDBJ databases">
        <authorList>
            <person name="Kim H.J."/>
            <person name="Triplett B.A."/>
        </authorList>
    </citation>
    <scope>NUCLEOTIDE SEQUENCE [LARGE SCALE GENOMIC DNA]</scope>
    <source>
        <strain evidence="5 6">DSM 45207</strain>
    </source>
</reference>
<keyword evidence="6" id="KW-1185">Reference proteome</keyword>
<dbReference type="PANTHER" id="PTHR30055">
    <property type="entry name" value="HTH-TYPE TRANSCRIPTIONAL REGULATOR RUTR"/>
    <property type="match status" value="1"/>
</dbReference>
<feature type="domain" description="HTH tetR-type" evidence="4">
    <location>
        <begin position="20"/>
        <end position="80"/>
    </location>
</feature>
<dbReference type="InterPro" id="IPR050109">
    <property type="entry name" value="HTH-type_TetR-like_transc_reg"/>
</dbReference>
<protein>
    <submittedName>
        <fullName evidence="5">Transcriptional regulator, TetR family</fullName>
    </submittedName>
</protein>
<evidence type="ECO:0000256" key="3">
    <source>
        <dbReference type="SAM" id="MobiDB-lite"/>
    </source>
</evidence>
<sequence>MTAEPRSAPRRRRTQGERSATTRRALLEATIDCLVEDGYVNLTTTKVAARAEVSRGAQVHHFPTRATLVIEAIQYLIGQVSQSLFNEIEQLPVGSDRADRALDLLWNTFRGRLFQAALQISVAGPGDPEIEDKLSVLNQVTADLIRGSVPLLFPEEASHPDFEDALYTALNTMTGLAMSQRVAKLSEAEVEGRWRRTKAQLLRLLEDRG</sequence>
<dbReference type="AlphaFoldDB" id="A0A238WP81"/>
<gene>
    <name evidence="5" type="ORF">SAMN06265360_10728</name>
</gene>
<dbReference type="OrthoDB" id="4538622at2"/>
<dbReference type="Gene3D" id="1.10.357.10">
    <property type="entry name" value="Tetracycline Repressor, domain 2"/>
    <property type="match status" value="1"/>
</dbReference>
<organism evidence="5 6">
    <name type="scientific">Haloechinothrix alba</name>
    <dbReference type="NCBI Taxonomy" id="664784"/>
    <lineage>
        <taxon>Bacteria</taxon>
        <taxon>Bacillati</taxon>
        <taxon>Actinomycetota</taxon>
        <taxon>Actinomycetes</taxon>
        <taxon>Pseudonocardiales</taxon>
        <taxon>Pseudonocardiaceae</taxon>
        <taxon>Haloechinothrix</taxon>
    </lineage>
</organism>
<evidence type="ECO:0000313" key="5">
    <source>
        <dbReference type="EMBL" id="SNR48123.1"/>
    </source>
</evidence>